<feature type="binding site" description="axial binding residue" evidence="7">
    <location>
        <position position="56"/>
    </location>
    <ligand>
        <name>heme c</name>
        <dbReference type="ChEBI" id="CHEBI:61717"/>
        <label>1</label>
    </ligand>
    <ligandPart>
        <name>Fe</name>
        <dbReference type="ChEBI" id="CHEBI:18248"/>
    </ligandPart>
</feature>
<keyword evidence="2 6" id="KW-0349">Heme</keyword>
<feature type="domain" description="Cytochrome c" evidence="9">
    <location>
        <begin position="131"/>
        <end position="221"/>
    </location>
</feature>
<comment type="caution">
    <text evidence="10">The sequence shown here is derived from an EMBL/GenBank/DDBJ whole genome shotgun (WGS) entry which is preliminary data.</text>
</comment>
<proteinExistence type="predicted"/>
<name>A0A494XJE3_9BURK</name>
<evidence type="ECO:0000313" key="11">
    <source>
        <dbReference type="Proteomes" id="UP000280434"/>
    </source>
</evidence>
<feature type="binding site" description="axial binding residue" evidence="7">
    <location>
        <position position="156"/>
    </location>
    <ligand>
        <name>heme c</name>
        <dbReference type="ChEBI" id="CHEBI:61717"/>
        <label>2</label>
    </ligand>
    <ligandPart>
        <name>Fe</name>
        <dbReference type="ChEBI" id="CHEBI:18248"/>
    </ligandPart>
</feature>
<evidence type="ECO:0000256" key="5">
    <source>
        <dbReference type="ARBA" id="ARBA00023004"/>
    </source>
</evidence>
<feature type="binding site" description="covalent" evidence="6">
    <location>
        <position position="55"/>
    </location>
    <ligand>
        <name>heme c</name>
        <dbReference type="ChEBI" id="CHEBI:61717"/>
        <label>1</label>
    </ligand>
</feature>
<evidence type="ECO:0000256" key="8">
    <source>
        <dbReference type="SAM" id="SignalP"/>
    </source>
</evidence>
<keyword evidence="1" id="KW-0813">Transport</keyword>
<dbReference type="GO" id="GO:0042597">
    <property type="term" value="C:periplasmic space"/>
    <property type="evidence" value="ECO:0007669"/>
    <property type="project" value="InterPro"/>
</dbReference>
<dbReference type="PANTHER" id="PTHR33751:SF11">
    <property type="entry name" value="BLL4483 PROTEIN"/>
    <property type="match status" value="1"/>
</dbReference>
<dbReference type="GO" id="GO:0005506">
    <property type="term" value="F:iron ion binding"/>
    <property type="evidence" value="ECO:0007669"/>
    <property type="project" value="InterPro"/>
</dbReference>
<accession>A0A494XJE3</accession>
<feature type="signal peptide" evidence="8">
    <location>
        <begin position="1"/>
        <end position="31"/>
    </location>
</feature>
<dbReference type="EMBL" id="RBZV01000004">
    <property type="protein sequence ID" value="RKP48204.1"/>
    <property type="molecule type" value="Genomic_DNA"/>
</dbReference>
<dbReference type="InterPro" id="IPR008168">
    <property type="entry name" value="Cyt_C_IC"/>
</dbReference>
<feature type="binding site" description="axial binding residue" evidence="7">
    <location>
        <position position="198"/>
    </location>
    <ligand>
        <name>heme c</name>
        <dbReference type="ChEBI" id="CHEBI:61717"/>
        <label>2</label>
    </ligand>
    <ligandPart>
        <name>Fe</name>
        <dbReference type="ChEBI" id="CHEBI:18248"/>
    </ligandPart>
</feature>
<dbReference type="PRINTS" id="PR00605">
    <property type="entry name" value="CYTCHROMECIC"/>
</dbReference>
<dbReference type="Gene3D" id="1.10.760.10">
    <property type="entry name" value="Cytochrome c-like domain"/>
    <property type="match status" value="2"/>
</dbReference>
<evidence type="ECO:0000256" key="1">
    <source>
        <dbReference type="ARBA" id="ARBA00022448"/>
    </source>
</evidence>
<protein>
    <submittedName>
        <fullName evidence="10">Cytochrome C</fullName>
    </submittedName>
</protein>
<dbReference type="AlphaFoldDB" id="A0A494XJE3"/>
<dbReference type="Proteomes" id="UP000280434">
    <property type="component" value="Unassembled WGS sequence"/>
</dbReference>
<dbReference type="PANTHER" id="PTHR33751">
    <property type="entry name" value="CBB3-TYPE CYTOCHROME C OXIDASE SUBUNIT FIXP"/>
    <property type="match status" value="1"/>
</dbReference>
<evidence type="ECO:0000256" key="3">
    <source>
        <dbReference type="ARBA" id="ARBA00022723"/>
    </source>
</evidence>
<evidence type="ECO:0000259" key="9">
    <source>
        <dbReference type="PROSITE" id="PS51007"/>
    </source>
</evidence>
<keyword evidence="11" id="KW-1185">Reference proteome</keyword>
<dbReference type="InterPro" id="IPR050597">
    <property type="entry name" value="Cytochrome_c_Oxidase_Subunit"/>
</dbReference>
<feature type="binding site" description="covalent" evidence="6">
    <location>
        <position position="152"/>
    </location>
    <ligand>
        <name>heme c</name>
        <dbReference type="ChEBI" id="CHEBI:61717"/>
        <label>2</label>
    </ligand>
</feature>
<dbReference type="GO" id="GO:0009055">
    <property type="term" value="F:electron transfer activity"/>
    <property type="evidence" value="ECO:0007669"/>
    <property type="project" value="InterPro"/>
</dbReference>
<reference evidence="10 11" key="1">
    <citation type="submission" date="2018-10" db="EMBL/GenBank/DDBJ databases">
        <title>Paraburkholderia sp. 7MK8-2, isolated from soil.</title>
        <authorList>
            <person name="Gao Z.-H."/>
            <person name="Qiu L.-H."/>
        </authorList>
    </citation>
    <scope>NUCLEOTIDE SEQUENCE [LARGE SCALE GENOMIC DNA]</scope>
    <source>
        <strain evidence="10 11">7MK8-2</strain>
    </source>
</reference>
<dbReference type="PROSITE" id="PS51007">
    <property type="entry name" value="CYTC"/>
    <property type="match status" value="2"/>
</dbReference>
<dbReference type="InterPro" id="IPR024167">
    <property type="entry name" value="Cytochrome_c4-like"/>
</dbReference>
<dbReference type="SUPFAM" id="SSF46626">
    <property type="entry name" value="Cytochrome c"/>
    <property type="match status" value="2"/>
</dbReference>
<dbReference type="OrthoDB" id="9773456at2"/>
<feature type="binding site" description="covalent" evidence="6">
    <location>
        <position position="155"/>
    </location>
    <ligand>
        <name>heme c</name>
        <dbReference type="ChEBI" id="CHEBI:61717"/>
        <label>2</label>
    </ligand>
</feature>
<evidence type="ECO:0000256" key="6">
    <source>
        <dbReference type="PIRSR" id="PIRSR000005-1"/>
    </source>
</evidence>
<dbReference type="Pfam" id="PF13442">
    <property type="entry name" value="Cytochrome_CBB3"/>
    <property type="match status" value="2"/>
</dbReference>
<evidence type="ECO:0000256" key="7">
    <source>
        <dbReference type="PIRSR" id="PIRSR000005-2"/>
    </source>
</evidence>
<comment type="PTM">
    <text evidence="6">Binds 2 heme c groups covalently per subunit.</text>
</comment>
<evidence type="ECO:0000256" key="4">
    <source>
        <dbReference type="ARBA" id="ARBA00022982"/>
    </source>
</evidence>
<keyword evidence="4" id="KW-0249">Electron transport</keyword>
<feature type="binding site" description="axial binding residue" evidence="7">
    <location>
        <position position="96"/>
    </location>
    <ligand>
        <name>heme c</name>
        <dbReference type="ChEBI" id="CHEBI:61717"/>
        <label>1</label>
    </ligand>
    <ligandPart>
        <name>Fe</name>
        <dbReference type="ChEBI" id="CHEBI:18248"/>
    </ligandPart>
</feature>
<evidence type="ECO:0000313" key="10">
    <source>
        <dbReference type="EMBL" id="RKP48204.1"/>
    </source>
</evidence>
<dbReference type="PIRSF" id="PIRSF000005">
    <property type="entry name" value="Cytochrome_c4"/>
    <property type="match status" value="1"/>
</dbReference>
<feature type="binding site" description="covalent" evidence="6">
    <location>
        <position position="52"/>
    </location>
    <ligand>
        <name>heme c</name>
        <dbReference type="ChEBI" id="CHEBI:61717"/>
        <label>1</label>
    </ligand>
</feature>
<dbReference type="GO" id="GO:0020037">
    <property type="term" value="F:heme binding"/>
    <property type="evidence" value="ECO:0007669"/>
    <property type="project" value="InterPro"/>
</dbReference>
<feature type="chain" id="PRO_5019752396" evidence="8">
    <location>
        <begin position="32"/>
        <end position="234"/>
    </location>
</feature>
<evidence type="ECO:0000256" key="2">
    <source>
        <dbReference type="ARBA" id="ARBA00022617"/>
    </source>
</evidence>
<sequence length="234" mass="24336">MRQRATRELATRMSSWIMAAYALCMGANAQAAPAKPDKHASTAEMPSQVAVCIGCHGARGEGNVTAGFPRLAGTGAAYLSEQLANFASGQRASAVMQPFAQALSPEQREAAVRYFSTLPAAAPTDARLPVTPSQTGAWLATRGRWNDGLPACVQCHGPGGTGVGQHFPPLAGQPATYLARQLSDWKAGQRPPGPLGLMPAIAKKLSDAEITAVADYYATLGTPAPQDAKPEGQP</sequence>
<organism evidence="10 11">
    <name type="scientific">Trinickia fusca</name>
    <dbReference type="NCBI Taxonomy" id="2419777"/>
    <lineage>
        <taxon>Bacteria</taxon>
        <taxon>Pseudomonadati</taxon>
        <taxon>Pseudomonadota</taxon>
        <taxon>Betaproteobacteria</taxon>
        <taxon>Burkholderiales</taxon>
        <taxon>Burkholderiaceae</taxon>
        <taxon>Trinickia</taxon>
    </lineage>
</organism>
<gene>
    <name evidence="10" type="ORF">D7S89_12770</name>
</gene>
<keyword evidence="8" id="KW-0732">Signal</keyword>
<keyword evidence="5 7" id="KW-0408">Iron</keyword>
<feature type="domain" description="Cytochrome c" evidence="9">
    <location>
        <begin position="26"/>
        <end position="119"/>
    </location>
</feature>
<dbReference type="InterPro" id="IPR009056">
    <property type="entry name" value="Cyt_c-like_dom"/>
</dbReference>
<keyword evidence="3 7" id="KW-0479">Metal-binding</keyword>
<dbReference type="InterPro" id="IPR036909">
    <property type="entry name" value="Cyt_c-like_dom_sf"/>
</dbReference>